<dbReference type="PANTHER" id="PTHR43244">
    <property type="match status" value="1"/>
</dbReference>
<organism evidence="2 3">
    <name type="scientific">Nocardia thailandica</name>
    <dbReference type="NCBI Taxonomy" id="257275"/>
    <lineage>
        <taxon>Bacteria</taxon>
        <taxon>Bacillati</taxon>
        <taxon>Actinomycetota</taxon>
        <taxon>Actinomycetes</taxon>
        <taxon>Mycobacteriales</taxon>
        <taxon>Nocardiaceae</taxon>
        <taxon>Nocardia</taxon>
    </lineage>
</organism>
<proteinExistence type="predicted"/>
<evidence type="ECO:0000259" key="1">
    <source>
        <dbReference type="Pfam" id="PF00296"/>
    </source>
</evidence>
<dbReference type="RefSeq" id="WP_387698873.1">
    <property type="nucleotide sequence ID" value="NZ_JBIAMX010000001.1"/>
</dbReference>
<evidence type="ECO:0000313" key="3">
    <source>
        <dbReference type="Proteomes" id="UP001601444"/>
    </source>
</evidence>
<evidence type="ECO:0000313" key="2">
    <source>
        <dbReference type="EMBL" id="MFF0541805.1"/>
    </source>
</evidence>
<dbReference type="InterPro" id="IPR011251">
    <property type="entry name" value="Luciferase-like_dom"/>
</dbReference>
<dbReference type="Gene3D" id="3.20.20.30">
    <property type="entry name" value="Luciferase-like domain"/>
    <property type="match status" value="2"/>
</dbReference>
<dbReference type="EMBL" id="JBIAMX010000001">
    <property type="protein sequence ID" value="MFF0541805.1"/>
    <property type="molecule type" value="Genomic_DNA"/>
</dbReference>
<dbReference type="PANTHER" id="PTHR43244:SF2">
    <property type="entry name" value="CONSERVED HYPOTHETICAL ALANINE AND PROLINE-RICH PROTEIN"/>
    <property type="match status" value="1"/>
</dbReference>
<comment type="caution">
    <text evidence="2">The sequence shown here is derived from an EMBL/GenBank/DDBJ whole genome shotgun (WGS) entry which is preliminary data.</text>
</comment>
<accession>A0ABW6PHI7</accession>
<protein>
    <submittedName>
        <fullName evidence="2">LLM class flavin-dependent oxidoreductase</fullName>
    </submittedName>
</protein>
<gene>
    <name evidence="2" type="ORF">ACFYTF_03115</name>
</gene>
<dbReference type="InterPro" id="IPR036661">
    <property type="entry name" value="Luciferase-like_sf"/>
</dbReference>
<dbReference type="SUPFAM" id="SSF51679">
    <property type="entry name" value="Bacterial luciferase-like"/>
    <property type="match status" value="1"/>
</dbReference>
<dbReference type="InterPro" id="IPR050564">
    <property type="entry name" value="F420-G6PD/mer"/>
</dbReference>
<reference evidence="2 3" key="1">
    <citation type="submission" date="2024-10" db="EMBL/GenBank/DDBJ databases">
        <title>The Natural Products Discovery Center: Release of the First 8490 Sequenced Strains for Exploring Actinobacteria Biosynthetic Diversity.</title>
        <authorList>
            <person name="Kalkreuter E."/>
            <person name="Kautsar S.A."/>
            <person name="Yang D."/>
            <person name="Bader C.D."/>
            <person name="Teijaro C.N."/>
            <person name="Fluegel L."/>
            <person name="Davis C.M."/>
            <person name="Simpson J.R."/>
            <person name="Lauterbach L."/>
            <person name="Steele A.D."/>
            <person name="Gui C."/>
            <person name="Meng S."/>
            <person name="Li G."/>
            <person name="Viehrig K."/>
            <person name="Ye F."/>
            <person name="Su P."/>
            <person name="Kiefer A.F."/>
            <person name="Nichols A."/>
            <person name="Cepeda A.J."/>
            <person name="Yan W."/>
            <person name="Fan B."/>
            <person name="Jiang Y."/>
            <person name="Adhikari A."/>
            <person name="Zheng C.-J."/>
            <person name="Schuster L."/>
            <person name="Cowan T.M."/>
            <person name="Smanski M.J."/>
            <person name="Chevrette M.G."/>
            <person name="De Carvalho L.P.S."/>
            <person name="Shen B."/>
        </authorList>
    </citation>
    <scope>NUCLEOTIDE SEQUENCE [LARGE SCALE GENOMIC DNA]</scope>
    <source>
        <strain evidence="2 3">NPDC004045</strain>
    </source>
</reference>
<dbReference type="Proteomes" id="UP001601444">
    <property type="component" value="Unassembled WGS sequence"/>
</dbReference>
<keyword evidence="3" id="KW-1185">Reference proteome</keyword>
<dbReference type="CDD" id="cd01097">
    <property type="entry name" value="Tetrahydromethanopterin_reductase"/>
    <property type="match status" value="1"/>
</dbReference>
<name>A0ABW6PHI7_9NOCA</name>
<feature type="domain" description="Luciferase-like" evidence="1">
    <location>
        <begin position="14"/>
        <end position="187"/>
    </location>
</feature>
<dbReference type="Pfam" id="PF00296">
    <property type="entry name" value="Bac_luciferase"/>
    <property type="match status" value="1"/>
</dbReference>
<sequence length="269" mass="28560">MSLRFGIVPDARSGKEWVAAVRAAEERGYHTVLAPDTLFTPSPFPLLAAAAAVTSDIRLRTNVVAAPLRSAAETVRETAALRLLSDGRFELGIGSGRPQAEQEAQRLGRPWPSAARRRGQVIEVIGAVRSQVDPAPPIVVAAAGPRMLAVAAAHADRVLLAAAPSATESELADLIATARAHTDRPLPCTLQIAGIGDRLPYWLRHHLGHTPAELRARGAAALLPSDPRAALDTLLRRRETHGIDEIVVPGELADAFDPILSAARAIGHR</sequence>